<accession>A3LQA7</accession>
<dbReference type="RefSeq" id="XP_001383205.2">
    <property type="nucleotide sequence ID" value="XM_001383168.1"/>
</dbReference>
<evidence type="ECO:0000313" key="4">
    <source>
        <dbReference type="Proteomes" id="UP000002258"/>
    </source>
</evidence>
<dbReference type="InterPro" id="IPR024391">
    <property type="entry name" value="LDB19_N"/>
</dbReference>
<dbReference type="FunCoup" id="A3LQA7">
    <property type="interactions" value="35"/>
</dbReference>
<evidence type="ECO:0000256" key="1">
    <source>
        <dbReference type="SAM" id="MobiDB-lite"/>
    </source>
</evidence>
<dbReference type="Proteomes" id="UP000002258">
    <property type="component" value="Chromosome 2"/>
</dbReference>
<dbReference type="GO" id="GO:0070086">
    <property type="term" value="P:ubiquitin-dependent endocytosis"/>
    <property type="evidence" value="ECO:0007669"/>
    <property type="project" value="EnsemblFungi"/>
</dbReference>
<dbReference type="GO" id="GO:0071230">
    <property type="term" value="P:cellular response to amino acid stimulus"/>
    <property type="evidence" value="ECO:0007669"/>
    <property type="project" value="EnsemblFungi"/>
</dbReference>
<dbReference type="Pfam" id="PF13002">
    <property type="entry name" value="LDB19"/>
    <property type="match status" value="1"/>
</dbReference>
<dbReference type="GO" id="GO:0002092">
    <property type="term" value="P:positive regulation of receptor internalization"/>
    <property type="evidence" value="ECO:0007669"/>
    <property type="project" value="EnsemblFungi"/>
</dbReference>
<dbReference type="Gene3D" id="2.60.40.640">
    <property type="match status" value="1"/>
</dbReference>
<dbReference type="eggNOG" id="ENOG502QS9U">
    <property type="taxonomic scope" value="Eukaryota"/>
</dbReference>
<feature type="region of interest" description="Disordered" evidence="1">
    <location>
        <begin position="526"/>
        <end position="552"/>
    </location>
</feature>
<dbReference type="HOGENOM" id="CLU_012509_0_0_1"/>
<dbReference type="GO" id="GO:0031625">
    <property type="term" value="F:ubiquitin protein ligase binding"/>
    <property type="evidence" value="ECO:0007669"/>
    <property type="project" value="EnsemblFungi"/>
</dbReference>
<feature type="domain" description="LDB19 N-terminal" evidence="2">
    <location>
        <begin position="97"/>
        <end position="280"/>
    </location>
</feature>
<feature type="region of interest" description="Disordered" evidence="1">
    <location>
        <begin position="1"/>
        <end position="47"/>
    </location>
</feature>
<feature type="compositionally biased region" description="Basic and acidic residues" evidence="1">
    <location>
        <begin position="13"/>
        <end position="22"/>
    </location>
</feature>
<feature type="region of interest" description="Disordered" evidence="1">
    <location>
        <begin position="374"/>
        <end position="396"/>
    </location>
</feature>
<name>A3LQA7_PICST</name>
<gene>
    <name evidence="3" type="ORF">PICST_82351</name>
</gene>
<dbReference type="InterPro" id="IPR014752">
    <property type="entry name" value="Arrestin-like_C"/>
</dbReference>
<dbReference type="InterPro" id="IPR050357">
    <property type="entry name" value="Arrestin_domain-protein"/>
</dbReference>
<dbReference type="GO" id="GO:0033554">
    <property type="term" value="P:cellular response to stress"/>
    <property type="evidence" value="ECO:0007669"/>
    <property type="project" value="EnsemblFungi"/>
</dbReference>
<organism evidence="3 4">
    <name type="scientific">Scheffersomyces stipitis (strain ATCC 58785 / CBS 6054 / NBRC 10063 / NRRL Y-11545)</name>
    <name type="common">Yeast</name>
    <name type="synonym">Pichia stipitis</name>
    <dbReference type="NCBI Taxonomy" id="322104"/>
    <lineage>
        <taxon>Eukaryota</taxon>
        <taxon>Fungi</taxon>
        <taxon>Dikarya</taxon>
        <taxon>Ascomycota</taxon>
        <taxon>Saccharomycotina</taxon>
        <taxon>Pichiomycetes</taxon>
        <taxon>Debaryomycetaceae</taxon>
        <taxon>Scheffersomyces</taxon>
    </lineage>
</organism>
<keyword evidence="4" id="KW-1185">Reference proteome</keyword>
<dbReference type="OMA" id="LRMQFKL"/>
<dbReference type="STRING" id="322104.A3LQA7"/>
<dbReference type="AlphaFoldDB" id="A3LQA7"/>
<dbReference type="GeneID" id="4837305"/>
<feature type="region of interest" description="Disordered" evidence="1">
    <location>
        <begin position="285"/>
        <end position="341"/>
    </location>
</feature>
<dbReference type="EMBL" id="CP000496">
    <property type="protein sequence ID" value="ABN65176.2"/>
    <property type="molecule type" value="Genomic_DNA"/>
</dbReference>
<sequence>MALLSRVLHHHSDRPDRRERSSSFRSNSSSSSFSNLTPTRSGPPSISHYSTSPSFSISVTLESPPIVLYGQPSESTGSIISGLLNSSSEAEIDVESVTLSLVQTIRYTKPFLLASSTISNCKDCTTKTTTLARWDVLTTRCSFAVGSHAYPFSHLLPGSLPASCKLGSPNSQSYIKYDLIAVAKKSNSNSETIVKLPINISRSILRGPDRNSLRVFPPTEVTAAAVLPNVVYPKSTFPVELKLNYVVNAAGDRRWRMRKLTWKIEETIKTRASSCAKHEQKRRALEAHQKKIPPPKDNPVNRASNHHSNIHTSMSFLAHPRNNGHHNLNGPDNSAPDDSEPVTDDVVNDVEEMIRSGPSHAHENFIEDFGSNGNVESSRLRSNQLPTSNNITPEPTQQDLGEYLYIEETRAVSHGEIKSGWKSDFSGRGTIELVADISAYNCSSGFSKNVTKMSSDDDRVDDLQIGLRNGANICCDMDDPCLGVFVFHTLILEVIVAEEIVHNLQHKRTERSEGILNLTPVDSSSSALVDENGAPTPTTEFIPSTTPSQMGVPTGAARVLRMQFKLCVTERSGLGIAWDDEVPPTYEDVRTLSPPTYTPKGTPVTGPVTGSVVSASQTPGSGRGTPNVLYGVGETPLMGSLGLNREVRPLNLDELADLDERIQELSL</sequence>
<dbReference type="PANTHER" id="PTHR11188:SF76">
    <property type="entry name" value="PROTEIN LDB19"/>
    <property type="match status" value="1"/>
</dbReference>
<evidence type="ECO:0000313" key="3">
    <source>
        <dbReference type="EMBL" id="ABN65176.2"/>
    </source>
</evidence>
<proteinExistence type="predicted"/>
<protein>
    <recommendedName>
        <fullName evidence="2">LDB19 N-terminal domain-containing protein</fullName>
    </recommendedName>
</protein>
<feature type="compositionally biased region" description="Low complexity" evidence="1">
    <location>
        <begin position="23"/>
        <end position="40"/>
    </location>
</feature>
<dbReference type="InParanoid" id="A3LQA7"/>
<dbReference type="KEGG" id="pic:PICST_82351"/>
<evidence type="ECO:0000259" key="2">
    <source>
        <dbReference type="Pfam" id="PF13002"/>
    </source>
</evidence>
<dbReference type="GO" id="GO:0005829">
    <property type="term" value="C:cytosol"/>
    <property type="evidence" value="ECO:0007669"/>
    <property type="project" value="EnsemblFungi"/>
</dbReference>
<feature type="compositionally biased region" description="Polar residues" evidence="1">
    <location>
        <begin position="535"/>
        <end position="551"/>
    </location>
</feature>
<dbReference type="GO" id="GO:0000138">
    <property type="term" value="C:Golgi trans cisterna"/>
    <property type="evidence" value="ECO:0007669"/>
    <property type="project" value="EnsemblFungi"/>
</dbReference>
<reference evidence="3 4" key="1">
    <citation type="journal article" date="2007" name="Nat. Biotechnol.">
        <title>Genome sequence of the lignocellulose-bioconverting and xylose-fermenting yeast Pichia stipitis.</title>
        <authorList>
            <person name="Jeffries T.W."/>
            <person name="Grigoriev I.V."/>
            <person name="Grimwood J."/>
            <person name="Laplaza J.M."/>
            <person name="Aerts A."/>
            <person name="Salamov A."/>
            <person name="Schmutz J."/>
            <person name="Lindquist E."/>
            <person name="Dehal P."/>
            <person name="Shapiro H."/>
            <person name="Jin Y.S."/>
            <person name="Passoth V."/>
            <person name="Richardson P.M."/>
        </authorList>
    </citation>
    <scope>NUCLEOTIDE SEQUENCE [LARGE SCALE GENOMIC DNA]</scope>
    <source>
        <strain evidence="4">ATCC 58785 / CBS 6054 / NBRC 10063 / NRRL Y-11545</strain>
    </source>
</reference>
<dbReference type="GO" id="GO:0005886">
    <property type="term" value="C:plasma membrane"/>
    <property type="evidence" value="ECO:0007669"/>
    <property type="project" value="EnsemblFungi"/>
</dbReference>
<dbReference type="PANTHER" id="PTHR11188">
    <property type="entry name" value="ARRESTIN DOMAIN CONTAINING PROTEIN"/>
    <property type="match status" value="1"/>
</dbReference>
<dbReference type="OrthoDB" id="3832628at2759"/>
<dbReference type="GO" id="GO:0030674">
    <property type="term" value="F:protein-macromolecule adaptor activity"/>
    <property type="evidence" value="ECO:0007669"/>
    <property type="project" value="TreeGrafter"/>
</dbReference>